<evidence type="ECO:0000313" key="2">
    <source>
        <dbReference type="EMBL" id="GFY46727.1"/>
    </source>
</evidence>
<organism evidence="2 3">
    <name type="scientific">Trichonephila inaurata madagascariensis</name>
    <dbReference type="NCBI Taxonomy" id="2747483"/>
    <lineage>
        <taxon>Eukaryota</taxon>
        <taxon>Metazoa</taxon>
        <taxon>Ecdysozoa</taxon>
        <taxon>Arthropoda</taxon>
        <taxon>Chelicerata</taxon>
        <taxon>Arachnida</taxon>
        <taxon>Araneae</taxon>
        <taxon>Araneomorphae</taxon>
        <taxon>Entelegynae</taxon>
        <taxon>Araneoidea</taxon>
        <taxon>Nephilidae</taxon>
        <taxon>Trichonephila</taxon>
        <taxon>Trichonephila inaurata</taxon>
    </lineage>
</organism>
<proteinExistence type="predicted"/>
<feature type="region of interest" description="Disordered" evidence="1">
    <location>
        <begin position="25"/>
        <end position="109"/>
    </location>
</feature>
<name>A0A8X7BXY6_9ARAC</name>
<feature type="compositionally biased region" description="Basic and acidic residues" evidence="1">
    <location>
        <begin position="31"/>
        <end position="51"/>
    </location>
</feature>
<reference evidence="2" key="1">
    <citation type="submission" date="2020-08" db="EMBL/GenBank/DDBJ databases">
        <title>Multicomponent nature underlies the extraordinary mechanical properties of spider dragline silk.</title>
        <authorList>
            <person name="Kono N."/>
            <person name="Nakamura H."/>
            <person name="Mori M."/>
            <person name="Yoshida Y."/>
            <person name="Ohtoshi R."/>
            <person name="Malay A.D."/>
            <person name="Moran D.A.P."/>
            <person name="Tomita M."/>
            <person name="Numata K."/>
            <person name="Arakawa K."/>
        </authorList>
    </citation>
    <scope>NUCLEOTIDE SEQUENCE</scope>
</reference>
<evidence type="ECO:0000256" key="1">
    <source>
        <dbReference type="SAM" id="MobiDB-lite"/>
    </source>
</evidence>
<dbReference type="Proteomes" id="UP000886998">
    <property type="component" value="Unassembled WGS sequence"/>
</dbReference>
<dbReference type="AlphaFoldDB" id="A0A8X7BXY6"/>
<feature type="compositionally biased region" description="Polar residues" evidence="1">
    <location>
        <begin position="54"/>
        <end position="67"/>
    </location>
</feature>
<sequence length="109" mass="12028">MSYAPTVHCLSPDVPINTLYLHYEQSIPQQEGERGSRESAREGKKTRDGYKASRFQTPPQEKVTQGLTGEGKSQRKKGLGNNNKLHHATLPSSDNPPAAPRTCWGRGRG</sequence>
<comment type="caution">
    <text evidence="2">The sequence shown here is derived from an EMBL/GenBank/DDBJ whole genome shotgun (WGS) entry which is preliminary data.</text>
</comment>
<dbReference type="EMBL" id="BMAV01005561">
    <property type="protein sequence ID" value="GFY46727.1"/>
    <property type="molecule type" value="Genomic_DNA"/>
</dbReference>
<accession>A0A8X7BXY6</accession>
<keyword evidence="3" id="KW-1185">Reference proteome</keyword>
<evidence type="ECO:0000313" key="3">
    <source>
        <dbReference type="Proteomes" id="UP000886998"/>
    </source>
</evidence>
<gene>
    <name evidence="2" type="ORF">TNIN_294491</name>
</gene>
<protein>
    <submittedName>
        <fullName evidence="2">Uncharacterized protein</fullName>
    </submittedName>
</protein>